<dbReference type="RefSeq" id="WP_253776108.1">
    <property type="nucleotide sequence ID" value="NZ_BAAAVE010000017.1"/>
</dbReference>
<evidence type="ECO:0000313" key="2">
    <source>
        <dbReference type="EMBL" id="MCP2350596.1"/>
    </source>
</evidence>
<dbReference type="Proteomes" id="UP001320766">
    <property type="component" value="Unassembled WGS sequence"/>
</dbReference>
<organism evidence="2 3">
    <name type="scientific">Nonomuraea roseoviolacea subsp. carminata</name>
    <dbReference type="NCBI Taxonomy" id="160689"/>
    <lineage>
        <taxon>Bacteria</taxon>
        <taxon>Bacillati</taxon>
        <taxon>Actinomycetota</taxon>
        <taxon>Actinomycetes</taxon>
        <taxon>Streptosporangiales</taxon>
        <taxon>Streptosporangiaceae</taxon>
        <taxon>Nonomuraea</taxon>
    </lineage>
</organism>
<accession>A0ABT1K9A6</accession>
<gene>
    <name evidence="2" type="ORF">HD595_006718</name>
</gene>
<feature type="region of interest" description="Disordered" evidence="1">
    <location>
        <begin position="1"/>
        <end position="21"/>
    </location>
</feature>
<evidence type="ECO:0000313" key="3">
    <source>
        <dbReference type="Proteomes" id="UP001320766"/>
    </source>
</evidence>
<evidence type="ECO:0000256" key="1">
    <source>
        <dbReference type="SAM" id="MobiDB-lite"/>
    </source>
</evidence>
<name>A0ABT1K9A6_9ACTN</name>
<comment type="caution">
    <text evidence="2">The sequence shown here is derived from an EMBL/GenBank/DDBJ whole genome shotgun (WGS) entry which is preliminary data.</text>
</comment>
<protein>
    <submittedName>
        <fullName evidence="2">Uncharacterized protein</fullName>
    </submittedName>
</protein>
<reference evidence="2 3" key="1">
    <citation type="submission" date="2022-06" db="EMBL/GenBank/DDBJ databases">
        <title>Sequencing the genomes of 1000 actinobacteria strains.</title>
        <authorList>
            <person name="Klenk H.-P."/>
        </authorList>
    </citation>
    <scope>NUCLEOTIDE SEQUENCE [LARGE SCALE GENOMIC DNA]</scope>
    <source>
        <strain evidence="2 3">DSM 44170</strain>
    </source>
</reference>
<dbReference type="EMBL" id="JAMZEC010000001">
    <property type="protein sequence ID" value="MCP2350596.1"/>
    <property type="molecule type" value="Genomic_DNA"/>
</dbReference>
<proteinExistence type="predicted"/>
<sequence>MTVYWPDSGRTSASSDDFECPGISPHPGRPLAGCKQIPWQREPVGPYRVLQYTCSCLAVTYELVSCSGAYQIHRLVQGDSMISHYAGPWSRPQADDVWLRILTGRAR</sequence>
<keyword evidence="3" id="KW-1185">Reference proteome</keyword>